<name>A0AAW9RPE1_9HYPH</name>
<keyword evidence="5 9" id="KW-0812">Transmembrane</keyword>
<dbReference type="Pfam" id="PF00083">
    <property type="entry name" value="Sugar_tr"/>
    <property type="match status" value="1"/>
</dbReference>
<feature type="transmembrane region" description="Helical" evidence="9">
    <location>
        <begin position="21"/>
        <end position="39"/>
    </location>
</feature>
<evidence type="ECO:0000256" key="3">
    <source>
        <dbReference type="ARBA" id="ARBA00022448"/>
    </source>
</evidence>
<feature type="transmembrane region" description="Helical" evidence="9">
    <location>
        <begin position="145"/>
        <end position="169"/>
    </location>
</feature>
<evidence type="ECO:0000256" key="2">
    <source>
        <dbReference type="ARBA" id="ARBA00008240"/>
    </source>
</evidence>
<evidence type="ECO:0000256" key="1">
    <source>
        <dbReference type="ARBA" id="ARBA00004651"/>
    </source>
</evidence>
<feature type="transmembrane region" description="Helical" evidence="9">
    <location>
        <begin position="360"/>
        <end position="382"/>
    </location>
</feature>
<evidence type="ECO:0000259" key="10">
    <source>
        <dbReference type="PROSITE" id="PS50850"/>
    </source>
</evidence>
<keyword evidence="7 9" id="KW-1133">Transmembrane helix</keyword>
<feature type="transmembrane region" description="Helical" evidence="9">
    <location>
        <begin position="271"/>
        <end position="288"/>
    </location>
</feature>
<dbReference type="PANTHER" id="PTHR43528">
    <property type="entry name" value="ALPHA-KETOGLUTARATE PERMEASE"/>
    <property type="match status" value="1"/>
</dbReference>
<evidence type="ECO:0000256" key="5">
    <source>
        <dbReference type="ARBA" id="ARBA00022692"/>
    </source>
</evidence>
<dbReference type="Gene3D" id="1.20.1250.20">
    <property type="entry name" value="MFS general substrate transporter like domains"/>
    <property type="match status" value="1"/>
</dbReference>
<feature type="transmembrane region" description="Helical" evidence="9">
    <location>
        <begin position="321"/>
        <end position="348"/>
    </location>
</feature>
<dbReference type="Proteomes" id="UP001378188">
    <property type="component" value="Unassembled WGS sequence"/>
</dbReference>
<keyword evidence="6" id="KW-0769">Symport</keyword>
<dbReference type="InterPro" id="IPR036259">
    <property type="entry name" value="MFS_trans_sf"/>
</dbReference>
<evidence type="ECO:0000256" key="7">
    <source>
        <dbReference type="ARBA" id="ARBA00022989"/>
    </source>
</evidence>
<feature type="transmembrane region" description="Helical" evidence="9">
    <location>
        <begin position="229"/>
        <end position="251"/>
    </location>
</feature>
<accession>A0AAW9RPE1</accession>
<dbReference type="InterPro" id="IPR051084">
    <property type="entry name" value="H+-coupled_symporters"/>
</dbReference>
<dbReference type="PANTHER" id="PTHR43528:SF1">
    <property type="entry name" value="ALPHA-KETOGLUTARATE PERMEASE"/>
    <property type="match status" value="1"/>
</dbReference>
<dbReference type="EMBL" id="JAZHOF010000004">
    <property type="protein sequence ID" value="MEJ8572107.1"/>
    <property type="molecule type" value="Genomic_DNA"/>
</dbReference>
<dbReference type="FunFam" id="1.20.1250.20:FF:000001">
    <property type="entry name" value="Dicarboxylate MFS transporter"/>
    <property type="match status" value="1"/>
</dbReference>
<dbReference type="PROSITE" id="PS00216">
    <property type="entry name" value="SUGAR_TRANSPORT_1"/>
    <property type="match status" value="1"/>
</dbReference>
<dbReference type="RefSeq" id="WP_340329805.1">
    <property type="nucleotide sequence ID" value="NZ_JAZHOF010000004.1"/>
</dbReference>
<proteinExistence type="inferred from homology"/>
<dbReference type="InterPro" id="IPR005828">
    <property type="entry name" value="MFS_sugar_transport-like"/>
</dbReference>
<evidence type="ECO:0000256" key="8">
    <source>
        <dbReference type="ARBA" id="ARBA00023136"/>
    </source>
</evidence>
<dbReference type="GO" id="GO:0015293">
    <property type="term" value="F:symporter activity"/>
    <property type="evidence" value="ECO:0007669"/>
    <property type="project" value="UniProtKB-KW"/>
</dbReference>
<dbReference type="SUPFAM" id="SSF103473">
    <property type="entry name" value="MFS general substrate transporter"/>
    <property type="match status" value="1"/>
</dbReference>
<dbReference type="Pfam" id="PF07690">
    <property type="entry name" value="MFS_1"/>
    <property type="match status" value="1"/>
</dbReference>
<keyword evidence="4" id="KW-1003">Cell membrane</keyword>
<gene>
    <name evidence="11" type="ORF">V3328_11525</name>
</gene>
<organism evidence="11 12">
    <name type="scientific">Microbaculum marinum</name>
    <dbReference type="NCBI Taxonomy" id="1764581"/>
    <lineage>
        <taxon>Bacteria</taxon>
        <taxon>Pseudomonadati</taxon>
        <taxon>Pseudomonadota</taxon>
        <taxon>Alphaproteobacteria</taxon>
        <taxon>Hyphomicrobiales</taxon>
        <taxon>Tepidamorphaceae</taxon>
        <taxon>Microbaculum</taxon>
    </lineage>
</organism>
<feature type="transmembrane region" description="Helical" evidence="9">
    <location>
        <begin position="388"/>
        <end position="408"/>
    </location>
</feature>
<evidence type="ECO:0000256" key="6">
    <source>
        <dbReference type="ARBA" id="ARBA00022847"/>
    </source>
</evidence>
<evidence type="ECO:0000256" key="9">
    <source>
        <dbReference type="SAM" id="Phobius"/>
    </source>
</evidence>
<keyword evidence="12" id="KW-1185">Reference proteome</keyword>
<feature type="transmembrane region" description="Helical" evidence="9">
    <location>
        <begin position="81"/>
        <end position="99"/>
    </location>
</feature>
<dbReference type="InterPro" id="IPR020846">
    <property type="entry name" value="MFS_dom"/>
</dbReference>
<evidence type="ECO:0000313" key="11">
    <source>
        <dbReference type="EMBL" id="MEJ8572107.1"/>
    </source>
</evidence>
<protein>
    <submittedName>
        <fullName evidence="11">MFS transporter</fullName>
    </submittedName>
</protein>
<dbReference type="InterPro" id="IPR005829">
    <property type="entry name" value="Sugar_transporter_CS"/>
</dbReference>
<keyword evidence="8 9" id="KW-0472">Membrane</keyword>
<comment type="subcellular location">
    <subcellularLocation>
        <location evidence="1">Cell membrane</location>
        <topology evidence="1">Multi-pass membrane protein</topology>
    </subcellularLocation>
</comment>
<dbReference type="PROSITE" id="PS00217">
    <property type="entry name" value="SUGAR_TRANSPORT_2"/>
    <property type="match status" value="1"/>
</dbReference>
<feature type="transmembrane region" description="Helical" evidence="9">
    <location>
        <begin position="45"/>
        <end position="69"/>
    </location>
</feature>
<sequence>MTPARRNRLIAAGTIGNVLEWYDFAIYGYLAFAIGHNFFPQIDATARVLAAFGVFAIGYFMRPIGGVVIGHIGDRYGRRAALTWSVVLMAVPTFLIGLMPTYAAIGLAAPLLLTLLRMLQGLSVGGEYTSSMVFLVEQARTDRRAFYGAFSVLGAVGGILLGSAVAAALTAALSPDQVEAWGWRIPFLFGPLIGVAGYLLRRQMAHSMPEAHRFVHPPVVEAFRDHWRLILRIAGMSMINAVGFYVMFVYVADWMQSADGIAPARALEINTINMVLLLPVILGGALLSDRIGRKPVMMTSVALVAVAAWPLFWLMHHPNGWLAFLGQFGFVLALGGFFACNAAVLIEAVPRAIRCTTVSLGYNICLGLAGGTAPLVAAWLVARTDYQPAPAFYVIAAAVVSLVSLTSFRETYRSPLPA</sequence>
<dbReference type="PROSITE" id="PS50850">
    <property type="entry name" value="MFS"/>
    <property type="match status" value="1"/>
</dbReference>
<keyword evidence="3" id="KW-0813">Transport</keyword>
<dbReference type="InterPro" id="IPR011701">
    <property type="entry name" value="MFS"/>
</dbReference>
<evidence type="ECO:0000256" key="4">
    <source>
        <dbReference type="ARBA" id="ARBA00022475"/>
    </source>
</evidence>
<feature type="domain" description="Major facilitator superfamily (MFS) profile" evidence="10">
    <location>
        <begin position="9"/>
        <end position="414"/>
    </location>
</feature>
<reference evidence="11 12" key="1">
    <citation type="submission" date="2024-02" db="EMBL/GenBank/DDBJ databases">
        <title>Genome analysis and characterization of Microbaculum marinisediminis sp. nov., isolated from marine sediment.</title>
        <authorList>
            <person name="Du Z.-J."/>
            <person name="Ye Y.-Q."/>
            <person name="Zhang Z.-R."/>
            <person name="Yuan S.-M."/>
            <person name="Zhang X.-Y."/>
        </authorList>
    </citation>
    <scope>NUCLEOTIDE SEQUENCE [LARGE SCALE GENOMIC DNA]</scope>
    <source>
        <strain evidence="11 12">SDUM1044001</strain>
    </source>
</reference>
<dbReference type="GO" id="GO:0005886">
    <property type="term" value="C:plasma membrane"/>
    <property type="evidence" value="ECO:0007669"/>
    <property type="project" value="UniProtKB-SubCell"/>
</dbReference>
<comment type="caution">
    <text evidence="11">The sequence shown here is derived from an EMBL/GenBank/DDBJ whole genome shotgun (WGS) entry which is preliminary data.</text>
</comment>
<feature type="transmembrane region" description="Helical" evidence="9">
    <location>
        <begin position="295"/>
        <end position="315"/>
    </location>
</feature>
<dbReference type="AlphaFoldDB" id="A0AAW9RPE1"/>
<evidence type="ECO:0000313" key="12">
    <source>
        <dbReference type="Proteomes" id="UP001378188"/>
    </source>
</evidence>
<feature type="transmembrane region" description="Helical" evidence="9">
    <location>
        <begin position="181"/>
        <end position="200"/>
    </location>
</feature>
<comment type="similarity">
    <text evidence="2">Belongs to the major facilitator superfamily. Metabolite:H+ Symporter (MHS) family (TC 2.A.1.6) family.</text>
</comment>